<dbReference type="NCBIfam" id="NF004127">
    <property type="entry name" value="PRK05617.1"/>
    <property type="match status" value="1"/>
</dbReference>
<protein>
    <recommendedName>
        <fullName evidence="2">3-hydroxyisobutyryl-CoA hydrolase</fullName>
        <shortName evidence="2">HIB-CoA hydrolase</shortName>
        <shortName evidence="2">HIBYL-CoA-H</shortName>
        <ecNumber evidence="2">3.1.2.4</ecNumber>
    </recommendedName>
    <alternativeName>
        <fullName evidence="2">3-hydroxyisobutyryl-coenzyme A hydrolase</fullName>
    </alternativeName>
</protein>
<dbReference type="PANTHER" id="PTHR43176:SF14">
    <property type="entry name" value="SMALL RIBOSOMAL SUBUNIT PROTEIN MS47"/>
    <property type="match status" value="1"/>
</dbReference>
<reference evidence="4" key="2">
    <citation type="journal article" date="2024" name="Plant">
        <title>Genomic evolution and insights into agronomic trait innovations of Sesamum species.</title>
        <authorList>
            <person name="Miao H."/>
            <person name="Wang L."/>
            <person name="Qu L."/>
            <person name="Liu H."/>
            <person name="Sun Y."/>
            <person name="Le M."/>
            <person name="Wang Q."/>
            <person name="Wei S."/>
            <person name="Zheng Y."/>
            <person name="Lin W."/>
            <person name="Duan Y."/>
            <person name="Cao H."/>
            <person name="Xiong S."/>
            <person name="Wang X."/>
            <person name="Wei L."/>
            <person name="Li C."/>
            <person name="Ma Q."/>
            <person name="Ju M."/>
            <person name="Zhao R."/>
            <person name="Li G."/>
            <person name="Mu C."/>
            <person name="Tian Q."/>
            <person name="Mei H."/>
            <person name="Zhang T."/>
            <person name="Gao T."/>
            <person name="Zhang H."/>
        </authorList>
    </citation>
    <scope>NUCLEOTIDE SEQUENCE</scope>
    <source>
        <strain evidence="4">KEN1</strain>
    </source>
</reference>
<dbReference type="InterPro" id="IPR032259">
    <property type="entry name" value="HIBYL-CoA-H"/>
</dbReference>
<comment type="caution">
    <text evidence="4">The sequence shown here is derived from an EMBL/GenBank/DDBJ whole genome shotgun (WGS) entry which is preliminary data.</text>
</comment>
<dbReference type="AlphaFoldDB" id="A0AAW2X5G5"/>
<name>A0AAW2X5G5_9LAMI</name>
<proteinExistence type="inferred from homology"/>
<evidence type="ECO:0000256" key="1">
    <source>
        <dbReference type="ARBA" id="ARBA00022801"/>
    </source>
</evidence>
<dbReference type="InterPro" id="IPR029045">
    <property type="entry name" value="ClpP/crotonase-like_dom_sf"/>
</dbReference>
<evidence type="ECO:0000259" key="3">
    <source>
        <dbReference type="Pfam" id="PF16113"/>
    </source>
</evidence>
<dbReference type="GO" id="GO:0003860">
    <property type="term" value="F:3-hydroxyisobutyryl-CoA hydrolase activity"/>
    <property type="evidence" value="ECO:0007669"/>
    <property type="project" value="UniProtKB-UniRule"/>
</dbReference>
<comment type="catalytic activity">
    <reaction evidence="2">
        <text>3-hydroxy-2-methylpropanoyl-CoA + H2O = 3-hydroxy-2-methylpropanoate + CoA + H(+)</text>
        <dbReference type="Rhea" id="RHEA:20888"/>
        <dbReference type="ChEBI" id="CHEBI:11805"/>
        <dbReference type="ChEBI" id="CHEBI:15377"/>
        <dbReference type="ChEBI" id="CHEBI:15378"/>
        <dbReference type="ChEBI" id="CHEBI:57287"/>
        <dbReference type="ChEBI" id="CHEBI:57340"/>
        <dbReference type="EC" id="3.1.2.4"/>
    </reaction>
</comment>
<dbReference type="Gene3D" id="3.90.226.10">
    <property type="entry name" value="2-enoyl-CoA Hydratase, Chain A, domain 1"/>
    <property type="match status" value="1"/>
</dbReference>
<feature type="domain" description="Enoyl-CoA hydratase/isomerase" evidence="3">
    <location>
        <begin position="81"/>
        <end position="415"/>
    </location>
</feature>
<dbReference type="Pfam" id="PF16113">
    <property type="entry name" value="ECH_2"/>
    <property type="match status" value="1"/>
</dbReference>
<comment type="function">
    <text evidence="2">Hydrolyzes 3-hydroxyisobutyryl-CoA (HIBYL-CoA), a saline catabolite. Has high activity toward isobutyryl-CoA. Could be an isobutyryl-CoA dehydrogenase that functions in valine catabolism.</text>
</comment>
<dbReference type="CDD" id="cd06558">
    <property type="entry name" value="crotonase-like"/>
    <property type="match status" value="1"/>
</dbReference>
<dbReference type="InterPro" id="IPR045004">
    <property type="entry name" value="ECH_dom"/>
</dbReference>
<dbReference type="EC" id="3.1.2.4" evidence="2"/>
<comment type="similarity">
    <text evidence="2">Belongs to the enoyl-CoA hydratase/isomerase family.</text>
</comment>
<reference evidence="4" key="1">
    <citation type="submission" date="2020-06" db="EMBL/GenBank/DDBJ databases">
        <authorList>
            <person name="Li T."/>
            <person name="Hu X."/>
            <person name="Zhang T."/>
            <person name="Song X."/>
            <person name="Zhang H."/>
            <person name="Dai N."/>
            <person name="Sheng W."/>
            <person name="Hou X."/>
            <person name="Wei L."/>
        </authorList>
    </citation>
    <scope>NUCLEOTIDE SEQUENCE</scope>
    <source>
        <strain evidence="4">KEN1</strain>
        <tissue evidence="4">Leaf</tissue>
    </source>
</reference>
<dbReference type="PANTHER" id="PTHR43176">
    <property type="entry name" value="3-HYDROXYISOBUTYRYL-COA HYDROLASE-RELATED"/>
    <property type="match status" value="1"/>
</dbReference>
<dbReference type="GO" id="GO:0006574">
    <property type="term" value="P:L-valine catabolic process"/>
    <property type="evidence" value="ECO:0007669"/>
    <property type="project" value="UniProtKB-UniRule"/>
</dbReference>
<evidence type="ECO:0000313" key="4">
    <source>
        <dbReference type="EMBL" id="KAL0447525.1"/>
    </source>
</evidence>
<dbReference type="FunFam" id="3.90.226.10:FF:000027">
    <property type="entry name" value="Probable 3-hydroxyisobutyryl-CoA hydrolase 2"/>
    <property type="match status" value="1"/>
</dbReference>
<sequence length="436" mass="49127">MQKLKLLLPLRRSLHRNGFVSQQRRSFSALPSYTEPGYLQQEEASFSIFTYVLIYVYLQLLLCHMFDAYELVLVEGRANSRAAILNRPSALNALTASMAARLNRLYESWEENSDIGFVMMKGGSNRAFCSGTDVVALYQLLNEGKTEESKAFFQSLYKFVYVLGTYLKPHVAIMDGIVMGGGAGISLPGMFRVVTDRTVFSSPEVQIGFHPDAGASYYLSRLPGYLGEYLALTGEKLNGVEMMACGLATHYSPKEKLPWIEERLGNLITDDRSVIETSLAQYGSLVYPDSRSMLHEIETIDSIFCHDTMEEIIEALETKAAESNNKWYTMVLDKIREASPLSLKVTLQSIREGRFQTLDQCLAREYRTSLKFISKQVSDDFCEGVRARLVDKDFAPKWSLTKLEEVTDDMVASFFSPLGEVEPELNLPVSVREPDV</sequence>
<accession>A0AAW2X5G5</accession>
<comment type="pathway">
    <text evidence="2">Amino-acid degradation; L-valine degradation.</text>
</comment>
<organism evidence="4">
    <name type="scientific">Sesamum latifolium</name>
    <dbReference type="NCBI Taxonomy" id="2727402"/>
    <lineage>
        <taxon>Eukaryota</taxon>
        <taxon>Viridiplantae</taxon>
        <taxon>Streptophyta</taxon>
        <taxon>Embryophyta</taxon>
        <taxon>Tracheophyta</taxon>
        <taxon>Spermatophyta</taxon>
        <taxon>Magnoliopsida</taxon>
        <taxon>eudicotyledons</taxon>
        <taxon>Gunneridae</taxon>
        <taxon>Pentapetalae</taxon>
        <taxon>asterids</taxon>
        <taxon>lamiids</taxon>
        <taxon>Lamiales</taxon>
        <taxon>Pedaliaceae</taxon>
        <taxon>Sesamum</taxon>
    </lineage>
</organism>
<evidence type="ECO:0000256" key="2">
    <source>
        <dbReference type="RuleBase" id="RU369070"/>
    </source>
</evidence>
<dbReference type="SUPFAM" id="SSF52096">
    <property type="entry name" value="ClpP/crotonase"/>
    <property type="match status" value="1"/>
</dbReference>
<keyword evidence="1 2" id="KW-0378">Hydrolase</keyword>
<gene>
    <name evidence="4" type="ORF">Slati_1880400</name>
</gene>
<dbReference type="EMBL" id="JACGWN010000006">
    <property type="protein sequence ID" value="KAL0447525.1"/>
    <property type="molecule type" value="Genomic_DNA"/>
</dbReference>